<evidence type="ECO:0000313" key="4">
    <source>
        <dbReference type="EMBL" id="GLT21464.1"/>
    </source>
</evidence>
<evidence type="ECO:0000313" key="5">
    <source>
        <dbReference type="Proteomes" id="UP001157167"/>
    </source>
</evidence>
<evidence type="ECO:0000259" key="3">
    <source>
        <dbReference type="Pfam" id="PF02470"/>
    </source>
</evidence>
<dbReference type="PANTHER" id="PTHR36698">
    <property type="entry name" value="BLL5892 PROTEIN"/>
    <property type="match status" value="1"/>
</dbReference>
<comment type="caution">
    <text evidence="4">The sequence shown here is derived from an EMBL/GenBank/DDBJ whole genome shotgun (WGS) entry which is preliminary data.</text>
</comment>
<keyword evidence="2" id="KW-0472">Membrane</keyword>
<sequence>MESRSHAIAAGLFAIILSCALVGALWWFSDRRDATRDVLLVSSGSVNGLNVQATVRYRGIVAGKVAAINLDPADPRNVLVTARIRTDLPITRSTRARLATQGVTGLAFIALDDAGDDTTPLAGEGGAPPRLKLAPGLVDEVADASVQTLRQVRELTQRLSALAAPENLARIERTLAHLESSSQGLDRTLKEVPQTLAAVRQVVSKENLGRIGRSLDNLERLSADAVPLARDGRNLVARLQTVSDRIDGLVGTTGEGLATSTLPRLNVLLQELTTTSRQLSDLLDEIDETPQLLLLGRRRPPPGPGEAGFGNAAGSH</sequence>
<protein>
    <submittedName>
        <fullName evidence="4">ABC transporter substrate-binding protein</fullName>
    </submittedName>
</protein>
<feature type="transmembrane region" description="Helical" evidence="2">
    <location>
        <begin position="7"/>
        <end position="28"/>
    </location>
</feature>
<reference evidence="5" key="1">
    <citation type="journal article" date="2019" name="Int. J. Syst. Evol. Microbiol.">
        <title>The Global Catalogue of Microorganisms (GCM) 10K type strain sequencing project: providing services to taxonomists for standard genome sequencing and annotation.</title>
        <authorList>
            <consortium name="The Broad Institute Genomics Platform"/>
            <consortium name="The Broad Institute Genome Sequencing Center for Infectious Disease"/>
            <person name="Wu L."/>
            <person name="Ma J."/>
        </authorList>
    </citation>
    <scope>NUCLEOTIDE SEQUENCE [LARGE SCALE GENOMIC DNA]</scope>
    <source>
        <strain evidence="5">NBRC 102407</strain>
    </source>
</reference>
<keyword evidence="2" id="KW-0812">Transmembrane</keyword>
<dbReference type="EMBL" id="BSPX01000008">
    <property type="protein sequence ID" value="GLT21464.1"/>
    <property type="molecule type" value="Genomic_DNA"/>
</dbReference>
<evidence type="ECO:0000256" key="1">
    <source>
        <dbReference type="SAM" id="MobiDB-lite"/>
    </source>
</evidence>
<evidence type="ECO:0000256" key="2">
    <source>
        <dbReference type="SAM" id="Phobius"/>
    </source>
</evidence>
<accession>A0ABQ6F879</accession>
<feature type="domain" description="Mce/MlaD" evidence="3">
    <location>
        <begin position="42"/>
        <end position="113"/>
    </location>
</feature>
<keyword evidence="2" id="KW-1133">Transmembrane helix</keyword>
<name>A0ABQ6F879_9RHOO</name>
<dbReference type="InterPro" id="IPR003399">
    <property type="entry name" value="Mce/MlaD"/>
</dbReference>
<dbReference type="PANTHER" id="PTHR36698:SF2">
    <property type="entry name" value="MCE_MLAD DOMAIN-CONTAINING PROTEIN"/>
    <property type="match status" value="1"/>
</dbReference>
<proteinExistence type="predicted"/>
<dbReference type="Pfam" id="PF02470">
    <property type="entry name" value="MlaD"/>
    <property type="match status" value="1"/>
</dbReference>
<organism evidence="4 5">
    <name type="scientific">Zoogloea oryzae</name>
    <dbReference type="NCBI Taxonomy" id="310767"/>
    <lineage>
        <taxon>Bacteria</taxon>
        <taxon>Pseudomonadati</taxon>
        <taxon>Pseudomonadota</taxon>
        <taxon>Betaproteobacteria</taxon>
        <taxon>Rhodocyclales</taxon>
        <taxon>Zoogloeaceae</taxon>
        <taxon>Zoogloea</taxon>
    </lineage>
</organism>
<dbReference type="RefSeq" id="WP_284186903.1">
    <property type="nucleotide sequence ID" value="NZ_BSPX01000008.1"/>
</dbReference>
<dbReference type="PROSITE" id="PS51257">
    <property type="entry name" value="PROKAR_LIPOPROTEIN"/>
    <property type="match status" value="1"/>
</dbReference>
<feature type="region of interest" description="Disordered" evidence="1">
    <location>
        <begin position="296"/>
        <end position="316"/>
    </location>
</feature>
<gene>
    <name evidence="4" type="ORF">GCM10007933_09160</name>
</gene>
<dbReference type="Proteomes" id="UP001157167">
    <property type="component" value="Unassembled WGS sequence"/>
</dbReference>
<keyword evidence="5" id="KW-1185">Reference proteome</keyword>